<accession>A0A8C2NA20</accession>
<dbReference type="AlphaFoldDB" id="A0A8C2NA20"/>
<comment type="similarity">
    <text evidence="5">Belongs to the BI1 family.</text>
</comment>
<feature type="transmembrane region" description="Helical" evidence="5">
    <location>
        <begin position="131"/>
        <end position="149"/>
    </location>
</feature>
<comment type="subcellular location">
    <subcellularLocation>
        <location evidence="1">Membrane</location>
        <topology evidence="1">Multi-pass membrane protein</topology>
    </subcellularLocation>
</comment>
<dbReference type="PANTHER" id="PTHR23291:SF47">
    <property type="entry name" value="TRANSMEMBRANE BAX INHIBITOR MOTIF CONTAINING 7"/>
    <property type="match status" value="1"/>
</dbReference>
<keyword evidence="4 5" id="KW-0472">Membrane</keyword>
<evidence type="ECO:0000256" key="1">
    <source>
        <dbReference type="ARBA" id="ARBA00004141"/>
    </source>
</evidence>
<evidence type="ECO:0000256" key="2">
    <source>
        <dbReference type="ARBA" id="ARBA00022692"/>
    </source>
</evidence>
<evidence type="ECO:0000256" key="4">
    <source>
        <dbReference type="ARBA" id="ARBA00023136"/>
    </source>
</evidence>
<dbReference type="InterPro" id="IPR006214">
    <property type="entry name" value="Bax_inhibitor_1-related"/>
</dbReference>
<dbReference type="Pfam" id="PF01027">
    <property type="entry name" value="Bax1-I"/>
    <property type="match status" value="1"/>
</dbReference>
<feature type="transmembrane region" description="Helical" evidence="5">
    <location>
        <begin position="161"/>
        <end position="183"/>
    </location>
</feature>
<proteinExistence type="inferred from homology"/>
<feature type="transmembrane region" description="Helical" evidence="5">
    <location>
        <begin position="106"/>
        <end position="125"/>
    </location>
</feature>
<evidence type="ECO:0000256" key="5">
    <source>
        <dbReference type="RuleBase" id="RU004379"/>
    </source>
</evidence>
<keyword evidence="2 5" id="KW-0812">Transmembrane</keyword>
<dbReference type="GO" id="GO:0016020">
    <property type="term" value="C:membrane"/>
    <property type="evidence" value="ECO:0007669"/>
    <property type="project" value="UniProtKB-SubCell"/>
</dbReference>
<evidence type="ECO:0000256" key="3">
    <source>
        <dbReference type="ARBA" id="ARBA00022989"/>
    </source>
</evidence>
<keyword evidence="3 5" id="KW-1133">Transmembrane helix</keyword>
<sequence>LPHVTEKTEHQASWECPQALQPCQLQFSVACWSVLEPNCGPRHTITAFLVSSSGLTASGSQLLPLSHAAPSLVHLDQGNPRTPIQPPHCPRAAHFRAEDWHLPVQLHALLTVLQGLLLGTVSVFYNAEEVLWATGATALVTLSLSLFALQTKWDFTLLNGMLFVLLFVLIIYGIILIFIRSYVSGPSFETLRGLAEYQVKCWLCGWSRSRRQMGETCKDPGGREVCDRIARGDKGCKSCQNTTAHVSPGGGEGSKRGACWMSCRLRRLWQAHQGVLGLPGRLCCPSSD</sequence>
<organism evidence="6">
    <name type="scientific">Capra hircus</name>
    <name type="common">Goat</name>
    <dbReference type="NCBI Taxonomy" id="9925"/>
    <lineage>
        <taxon>Eukaryota</taxon>
        <taxon>Metazoa</taxon>
        <taxon>Chordata</taxon>
        <taxon>Craniata</taxon>
        <taxon>Vertebrata</taxon>
        <taxon>Euteleostomi</taxon>
        <taxon>Mammalia</taxon>
        <taxon>Eutheria</taxon>
        <taxon>Laurasiatheria</taxon>
        <taxon>Artiodactyla</taxon>
        <taxon>Ruminantia</taxon>
        <taxon>Pecora</taxon>
        <taxon>Bovidae</taxon>
        <taxon>Caprinae</taxon>
        <taxon>Capra</taxon>
    </lineage>
</organism>
<reference evidence="6" key="1">
    <citation type="submission" date="2019-03" db="EMBL/GenBank/DDBJ databases">
        <title>Genome sequencing and reference-guided assembly of Black Bengal Goat (Capra hircus).</title>
        <authorList>
            <person name="Siddiki A.Z."/>
            <person name="Baten A."/>
            <person name="Billah M."/>
            <person name="Alam M.A.U."/>
            <person name="Shawrob K.S.M."/>
            <person name="Saha S."/>
            <person name="Chowdhury M."/>
            <person name="Rahman A.H."/>
            <person name="Stear M."/>
            <person name="Miah G."/>
            <person name="Das G.B."/>
            <person name="Hossain M.M."/>
            <person name="Kumkum M."/>
            <person name="Islam M.S."/>
            <person name="Mollah A.M."/>
            <person name="Ahsan A."/>
            <person name="Tusar F."/>
            <person name="Khan M.K.I."/>
        </authorList>
    </citation>
    <scope>NUCLEOTIDE SEQUENCE [LARGE SCALE GENOMIC DNA]</scope>
</reference>
<name>A0A8C2NA20_CAPHI</name>
<dbReference type="PANTHER" id="PTHR23291">
    <property type="entry name" value="BAX INHIBITOR-RELATED"/>
    <property type="match status" value="1"/>
</dbReference>
<dbReference type="Ensembl" id="ENSCHIT00010003162.1">
    <property type="protein sequence ID" value="ENSCHIP00010002310.1"/>
    <property type="gene ID" value="ENSCHIG00010001668.1"/>
</dbReference>
<evidence type="ECO:0000313" key="6">
    <source>
        <dbReference type="Ensembl" id="ENSCHIP00010002310.1"/>
    </source>
</evidence>
<reference evidence="6" key="2">
    <citation type="submission" date="2025-08" db="UniProtKB">
        <authorList>
            <consortium name="Ensembl"/>
        </authorList>
    </citation>
    <scope>IDENTIFICATION</scope>
</reference>
<comment type="caution">
    <text evidence="5">Lacks conserved residue(s) required for the propagation of feature annotation.</text>
</comment>
<protein>
    <submittedName>
        <fullName evidence="6">Uncharacterized protein</fullName>
    </submittedName>
</protein>